<dbReference type="GO" id="GO:0006032">
    <property type="term" value="P:chitin catabolic process"/>
    <property type="evidence" value="ECO:0007669"/>
    <property type="project" value="UniProtKB-KW"/>
</dbReference>
<feature type="region of interest" description="Disordered" evidence="8">
    <location>
        <begin position="270"/>
        <end position="354"/>
    </location>
</feature>
<keyword evidence="12" id="KW-1185">Reference proteome</keyword>
<organism evidence="11 12">
    <name type="scientific">Kwoniella newhampshirensis</name>
    <dbReference type="NCBI Taxonomy" id="1651941"/>
    <lineage>
        <taxon>Eukaryota</taxon>
        <taxon>Fungi</taxon>
        <taxon>Dikarya</taxon>
        <taxon>Basidiomycota</taxon>
        <taxon>Agaricomycotina</taxon>
        <taxon>Tremellomycetes</taxon>
        <taxon>Tremellales</taxon>
        <taxon>Cryptococcaceae</taxon>
        <taxon>Kwoniella</taxon>
    </lineage>
</organism>
<dbReference type="PROSITE" id="PS01095">
    <property type="entry name" value="GH18_1"/>
    <property type="match status" value="1"/>
</dbReference>
<gene>
    <name evidence="11" type="ORF">IAR55_004871</name>
</gene>
<evidence type="ECO:0000256" key="8">
    <source>
        <dbReference type="SAM" id="MobiDB-lite"/>
    </source>
</evidence>
<dbReference type="PROSITE" id="PS51910">
    <property type="entry name" value="GH18_2"/>
    <property type="match status" value="1"/>
</dbReference>
<evidence type="ECO:0000259" key="10">
    <source>
        <dbReference type="PROSITE" id="PS51910"/>
    </source>
</evidence>
<sequence>MYLTIALFALCMTLTNAAGAQYHGRGGGGRLSSSHRRHHARAIAAGGQAGAEQRDVASVVATRDEESCTLGAWKCVGTELQRCYNDQWNFVQNCTGQDLVCSDDLYTTGCVWNWSVLTPPDDGTTSTSSSTPDIPSSPAPTSTNPATVTSTSTAAAPTTQPDDGGDSNDDGDDDDCDDDDDGDDEGQGDDDDDDDEDLDWCDDDDDDDSTTTSYSASVTTAAPSVITVSAADSATTSMLGGGLWAGGDWNDGTTSTQSVTATSSAWGWGWKWHHEHGGHGHNSSSASSASATTSIRPSSSEETLSSTTSTTDRSAALPASSSASDQSASMTASTTFSLNQTSSPMSVSGSRSASLPANTSSTFSVSAIASNTSSSSQASSTSSLFVTSSATPSASLSHSGSASVTASNTSSLSPPSSVSSLASSVTSVGISASVASSRRVSSTLSATSSAPSVSATSIPPSGFSAPHYVIYADEWLTEMPSVSDLVSYNRFILAFWMTTAGAVDDAQAWAQWDPAYRAQVLEDYHNAGIALMVSAFGSTDQPTSNGADPVVTARNLAQFVIDYGLDGVDIDYEDMSAMNSARAVAWIVPFQRELRRLLPSPYIISHAPVAPWFTSAADYSDGAYTAIHQQVGDLIDFYNVQFYNQGQDQYVTCDTLIENSGYNWPGTSVFELNSLTGIPLNKIVIGKPLDRGAADNGYMSPSLLHTCVNQARAAGWNGGVMFWEWTAEAPSVMATVRGS</sequence>
<keyword evidence="5 7" id="KW-0326">Glycosidase</keyword>
<feature type="signal peptide" evidence="9">
    <location>
        <begin position="1"/>
        <end position="19"/>
    </location>
</feature>
<dbReference type="EMBL" id="JBCAWK010000009">
    <property type="protein sequence ID" value="KAK8849537.1"/>
    <property type="molecule type" value="Genomic_DNA"/>
</dbReference>
<keyword evidence="4" id="KW-0119">Carbohydrate metabolism</keyword>
<keyword evidence="9" id="KW-0732">Signal</keyword>
<feature type="domain" description="GH18" evidence="10">
    <location>
        <begin position="466"/>
        <end position="739"/>
    </location>
</feature>
<dbReference type="InterPro" id="IPR017853">
    <property type="entry name" value="GH"/>
</dbReference>
<dbReference type="GeneID" id="92182129"/>
<dbReference type="Proteomes" id="UP001388673">
    <property type="component" value="Unassembled WGS sequence"/>
</dbReference>
<keyword evidence="3" id="KW-0146">Chitin degradation</keyword>
<dbReference type="Pfam" id="PF00704">
    <property type="entry name" value="Glyco_hydro_18"/>
    <property type="match status" value="1"/>
</dbReference>
<accession>A0AAW0YI74</accession>
<comment type="catalytic activity">
    <reaction evidence="1">
        <text>Random endo-hydrolysis of N-acetyl-beta-D-glucosaminide (1-&gt;4)-beta-linkages in chitin and chitodextrins.</text>
        <dbReference type="EC" id="3.2.1.14"/>
    </reaction>
</comment>
<dbReference type="CDD" id="cd00598">
    <property type="entry name" value="GH18_chitinase-like"/>
    <property type="match status" value="1"/>
</dbReference>
<evidence type="ECO:0000313" key="11">
    <source>
        <dbReference type="EMBL" id="KAK8849537.1"/>
    </source>
</evidence>
<feature type="compositionally biased region" description="Low complexity" evidence="8">
    <location>
        <begin position="281"/>
        <end position="333"/>
    </location>
</feature>
<dbReference type="InterPro" id="IPR001223">
    <property type="entry name" value="Glyco_hydro18_cat"/>
</dbReference>
<evidence type="ECO:0000256" key="6">
    <source>
        <dbReference type="ARBA" id="ARBA00023326"/>
    </source>
</evidence>
<proteinExistence type="predicted"/>
<comment type="caution">
    <text evidence="11">The sequence shown here is derived from an EMBL/GenBank/DDBJ whole genome shotgun (WGS) entry which is preliminary data.</text>
</comment>
<keyword evidence="6" id="KW-0624">Polysaccharide degradation</keyword>
<name>A0AAW0YI74_9TREE</name>
<dbReference type="KEGG" id="kne:92182129"/>
<evidence type="ECO:0000256" key="7">
    <source>
        <dbReference type="RuleBase" id="RU000489"/>
    </source>
</evidence>
<feature type="chain" id="PRO_5043788455" description="GH18 domain-containing protein" evidence="9">
    <location>
        <begin position="20"/>
        <end position="739"/>
    </location>
</feature>
<evidence type="ECO:0000313" key="12">
    <source>
        <dbReference type="Proteomes" id="UP001388673"/>
    </source>
</evidence>
<dbReference type="AlphaFoldDB" id="A0AAW0YI74"/>
<dbReference type="GO" id="GO:0000272">
    <property type="term" value="P:polysaccharide catabolic process"/>
    <property type="evidence" value="ECO:0007669"/>
    <property type="project" value="UniProtKB-KW"/>
</dbReference>
<dbReference type="GO" id="GO:0008843">
    <property type="term" value="F:endochitinase activity"/>
    <property type="evidence" value="ECO:0007669"/>
    <property type="project" value="UniProtKB-EC"/>
</dbReference>
<feature type="compositionally biased region" description="Low complexity" evidence="8">
    <location>
        <begin position="121"/>
        <end position="159"/>
    </location>
</feature>
<dbReference type="SUPFAM" id="SSF51445">
    <property type="entry name" value="(Trans)glycosidases"/>
    <property type="match status" value="1"/>
</dbReference>
<feature type="compositionally biased region" description="Polar residues" evidence="8">
    <location>
        <begin position="334"/>
        <end position="354"/>
    </location>
</feature>
<feature type="region of interest" description="Disordered" evidence="8">
    <location>
        <begin position="121"/>
        <end position="218"/>
    </location>
</feature>
<feature type="region of interest" description="Disordered" evidence="8">
    <location>
        <begin position="394"/>
        <end position="416"/>
    </location>
</feature>
<evidence type="ECO:0000256" key="3">
    <source>
        <dbReference type="ARBA" id="ARBA00023024"/>
    </source>
</evidence>
<dbReference type="InterPro" id="IPR001579">
    <property type="entry name" value="Glyco_hydro_18_chit_AS"/>
</dbReference>
<evidence type="ECO:0000256" key="9">
    <source>
        <dbReference type="SAM" id="SignalP"/>
    </source>
</evidence>
<evidence type="ECO:0000256" key="5">
    <source>
        <dbReference type="ARBA" id="ARBA00023295"/>
    </source>
</evidence>
<evidence type="ECO:0000256" key="1">
    <source>
        <dbReference type="ARBA" id="ARBA00000822"/>
    </source>
</evidence>
<evidence type="ECO:0000256" key="4">
    <source>
        <dbReference type="ARBA" id="ARBA00023277"/>
    </source>
</evidence>
<reference evidence="11 12" key="1">
    <citation type="journal article" date="2024" name="bioRxiv">
        <title>Comparative genomics of Cryptococcus and Kwoniella reveals pathogenesis evolution and contrasting karyotype dynamics via intercentromeric recombination or chromosome fusion.</title>
        <authorList>
            <person name="Coelho M.A."/>
            <person name="David-Palma M."/>
            <person name="Shea T."/>
            <person name="Bowers K."/>
            <person name="McGinley-Smith S."/>
            <person name="Mohammad A.W."/>
            <person name="Gnirke A."/>
            <person name="Yurkov A.M."/>
            <person name="Nowrousian M."/>
            <person name="Sun S."/>
            <person name="Cuomo C.A."/>
            <person name="Heitman J."/>
        </authorList>
    </citation>
    <scope>NUCLEOTIDE SEQUENCE [LARGE SCALE GENOMIC DNA]</scope>
    <source>
        <strain evidence="11 12">CBS 13917</strain>
    </source>
</reference>
<feature type="compositionally biased region" description="Acidic residues" evidence="8">
    <location>
        <begin position="163"/>
        <end position="209"/>
    </location>
</feature>
<protein>
    <recommendedName>
        <fullName evidence="10">GH18 domain-containing protein</fullName>
    </recommendedName>
</protein>
<dbReference type="RefSeq" id="XP_066801425.1">
    <property type="nucleotide sequence ID" value="XM_066947966.1"/>
</dbReference>
<evidence type="ECO:0000256" key="2">
    <source>
        <dbReference type="ARBA" id="ARBA00022801"/>
    </source>
</evidence>
<dbReference type="Gene3D" id="3.20.20.80">
    <property type="entry name" value="Glycosidases"/>
    <property type="match status" value="1"/>
</dbReference>
<keyword evidence="2 7" id="KW-0378">Hydrolase</keyword>